<reference evidence="1" key="1">
    <citation type="journal article" date="2014" name="Front. Microbiol.">
        <title>High frequency of phylogenetically diverse reductive dehalogenase-homologous genes in deep subseafloor sedimentary metagenomes.</title>
        <authorList>
            <person name="Kawai M."/>
            <person name="Futagami T."/>
            <person name="Toyoda A."/>
            <person name="Takaki Y."/>
            <person name="Nishi S."/>
            <person name="Hori S."/>
            <person name="Arai W."/>
            <person name="Tsubouchi T."/>
            <person name="Morono Y."/>
            <person name="Uchiyama I."/>
            <person name="Ito T."/>
            <person name="Fujiyama A."/>
            <person name="Inagaki F."/>
            <person name="Takami H."/>
        </authorList>
    </citation>
    <scope>NUCLEOTIDE SEQUENCE</scope>
    <source>
        <strain evidence="1">Expedition CK06-06</strain>
    </source>
</reference>
<dbReference type="AlphaFoldDB" id="X0YG70"/>
<gene>
    <name evidence="1" type="ORF">S01H1_80428</name>
</gene>
<comment type="caution">
    <text evidence="1">The sequence shown here is derived from an EMBL/GenBank/DDBJ whole genome shotgun (WGS) entry which is preliminary data.</text>
</comment>
<feature type="non-terminal residue" evidence="1">
    <location>
        <position position="86"/>
    </location>
</feature>
<organism evidence="1">
    <name type="scientific">marine sediment metagenome</name>
    <dbReference type="NCBI Taxonomy" id="412755"/>
    <lineage>
        <taxon>unclassified sequences</taxon>
        <taxon>metagenomes</taxon>
        <taxon>ecological metagenomes</taxon>
    </lineage>
</organism>
<sequence length="86" mass="9512">MSALTTRQDARERLRKVFEGALDHLIPPDESVPLKGTRFTDFEDQVEVLGREVLPVALEERAALEGNAEVSHPGCCPFCGSARVYL</sequence>
<evidence type="ECO:0000313" key="1">
    <source>
        <dbReference type="EMBL" id="GAG47623.1"/>
    </source>
</evidence>
<dbReference type="EMBL" id="BARS01054312">
    <property type="protein sequence ID" value="GAG47623.1"/>
    <property type="molecule type" value="Genomic_DNA"/>
</dbReference>
<proteinExistence type="predicted"/>
<protein>
    <submittedName>
        <fullName evidence="1">Uncharacterized protein</fullName>
    </submittedName>
</protein>
<name>X0YG70_9ZZZZ</name>
<accession>X0YG70</accession>